<dbReference type="InterPro" id="IPR039844">
    <property type="entry name" value="URB1"/>
</dbReference>
<feature type="domain" description="URB1 C-terminal" evidence="3">
    <location>
        <begin position="1742"/>
        <end position="1933"/>
    </location>
</feature>
<dbReference type="InterPro" id="IPR021714">
    <property type="entry name" value="URB1_N"/>
</dbReference>
<evidence type="ECO:0000256" key="1">
    <source>
        <dbReference type="SAM" id="MobiDB-lite"/>
    </source>
</evidence>
<proteinExistence type="predicted"/>
<organism evidence="5 6">
    <name type="scientific">Basidiobolus ranarum</name>
    <dbReference type="NCBI Taxonomy" id="34480"/>
    <lineage>
        <taxon>Eukaryota</taxon>
        <taxon>Fungi</taxon>
        <taxon>Fungi incertae sedis</taxon>
        <taxon>Zoopagomycota</taxon>
        <taxon>Entomophthoromycotina</taxon>
        <taxon>Basidiobolomycetes</taxon>
        <taxon>Basidiobolales</taxon>
        <taxon>Basidiobolaceae</taxon>
        <taxon>Basidiobolus</taxon>
    </lineage>
</organism>
<gene>
    <name evidence="5" type="ORF">K7432_002308</name>
</gene>
<accession>A0ABR2W8H0</accession>
<dbReference type="PANTHER" id="PTHR13500:SF0">
    <property type="entry name" value="NUCLEOLAR PRE-RIBOSOMAL-ASSOCIATED PROTEIN 1"/>
    <property type="match status" value="1"/>
</dbReference>
<sequence>MVQETVSEESNFDTLPDFSTRHKLYKTSYDLSRDLSSDQTGALVQTLQRFRYQLSLDDEESSRVFFNYIDDSPECEELFKIWDLQQKNSLPQLEVLIVDVLAKVVLLTNTPITRANGVNITRRIFRNYMKTLYRNLSSGRVGLICATIQLLIAMTKHTLQTTREMIDTFNFELKSHFKLLNMRPNPAEDTKKNQKDVRTLYMKFILSFLECGDSKMKSEVLEIKDFVSSLFKGLHRDSYEVAEYVLDVFEKHIITDGDVKRSTITNFMNQYILEQLVKLYGNKESSEKDESKTVADLVHRFLRILCCTPGVGLCFHDAGWYPSHVLSSSESESGKGLRVQNRVLHKFVSTLRPTDDLKQQDLLLGILRACPELVQHYWSSSLLSFDPRLSSKWIANMSFLHKVIALPVPKLELYSTGSFLANPPPTGNIVENILPATFNRTLAGKCLQHTSPLVKYMSTLVLNVVFRKLNTVMEAMDEVVEAFEGPSSDSGDSTVSRKLQSNNDPARRWRSSIQNVRDEIKKRIPDFQIIISLQNSCSTAEKSARASGDDEAVARGQILHESVLRLIKYYQHFLPDVVLESKFDFGKLVPEDLGLLPVDLQIHVLEMLKDLPDFKWSGKAQSAKHSHLMSLLVLYLSSPYVQIRDITEEILVKLLSESVLFEHNKNEVTTWLTALPRQLINEGAAMTQDQLDVLNFFDDVVLQCMRTPYKYVDDVNATLKLTTAKLSSIGDNQMAADGHIISPYASLSYPYSPLLCVVFEKLKYMWKSEKIDKRALVSVANFVHRLIVSLTHIQILPYALYERFKVLCEDIGVTLETFHQSAQVQDISEWKENDFIGVTLQYLSKQLSPVYDENTKFVSQHQLLSKPSLSLEKKWDKRIDACLKAKYEELESAREQFLTLLSEMPVSAFDKNLTILTSYCRNELNWSDFAPLAEYWDAQPAIGVSIFELSSVATACRASVEQEHVHRDILDFLSRISFSALFDCISPSIINSPRVLEILSSAITRVHIRSFPNILKHIMTSIYSMLVISASTEGDAPRYHIGASYYLVKCLLDKSKSEESHKGFSQLLDTIFGHSLSVDLYLEQQLTLHGVELNKQDLGQFTYCTSELLYQFTLGARQASESRFWSPYKIKMVQILLDELESVKLNHEAKPSINAEVVVLFSLFSTVCDENDLNSIMNSLVSIDYESIFASPDAESFTPIFVCLLSITLSSTSFAKQPTSRTESFVKISIQLLNKFSSNRLDDILKNCVEAFIPPLAQAEEKIPTSKDFIRAENQLFSQIPASVGDQLLDLSLRSLNETRSKILSMFILSSAKYRLRFVEWMLDILSKNEISDLSIYMGPITTFLFVIGASSDIESIKLNAFATEKDRSLITTLGEKYGDSLVQKISAAQTSPSASLQFPHLSYEAILLAYILQTSDSTISSHLSYILMDAEHDSINLDSLVLVRIALDREVEINAASKYVEFCLETATPDYDFIDDVLEGKDDFDDSIFDKLDRLLKFYFSFKESSVNKKILTKFVIESVKRRLNCGARIQSISTALQKLSELDKSALVDVIDAIFAHHRFDDLYREPASDFESWRAFKLNVVRLIHTVVTLNPVGCSNVAYLPKLLGMYGATTSIIDRLILHVLYMYEAHTKSSMSNAALLWGPESTYLRLARQQLAGSAIILESLSQLDPMKMINSARHFPVYQSLELPVSTTYEELSNDTSSPSEPVYDPSFVLPLFAALHSYGNQMDCRKFIEVNGLGYTIASLSSTKPEIRRVGYHILDEFYLLLDTAQFREKRQVTLLLESFKNAITDRETPERVSAVVVGFITQALAALLKPDHFMYPLINGFLLQRPIFDLNDIPLFYNLFNSSADQYKKERLWMLRLLASGLTHAEDFRVYKRRHALDLLMGYMNTPMCDSLNRKLIFETLFHATAIPFVVTDMVANHGLIAWLNSIVLKNSNPGNEVVIATFRLLLRACLNVDVKRLEWQAPSWIEQTLSLCTCGLQLISDLPVGTHTVYRYALLSVITQILHFFALVQPTKSAIMTYQVQLATQILVSLECHVESIYSSNDVKFIGRSDDLGWLYQKEGIEQSALVRQMFELANIIKDPKLIVLTTARDIFYHGQSVGWILKCRHNL</sequence>
<dbReference type="PANTHER" id="PTHR13500">
    <property type="entry name" value="NUCLEOLAR PRERIBOSOMAL-ASSOCIATED PROTEIN 1"/>
    <property type="match status" value="1"/>
</dbReference>
<reference evidence="5 6" key="1">
    <citation type="submission" date="2023-04" db="EMBL/GenBank/DDBJ databases">
        <title>Genome of Basidiobolus ranarum AG-B5.</title>
        <authorList>
            <person name="Stajich J.E."/>
            <person name="Carter-House D."/>
            <person name="Gryganskyi A."/>
        </authorList>
    </citation>
    <scope>NUCLEOTIDE SEQUENCE [LARGE SCALE GENOMIC DNA]</scope>
    <source>
        <strain evidence="5 6">AG-B5</strain>
    </source>
</reference>
<evidence type="ECO:0000313" key="5">
    <source>
        <dbReference type="EMBL" id="KAK9722923.1"/>
    </source>
</evidence>
<protein>
    <recommendedName>
        <fullName evidence="7">Nucleolar pre-ribosomal-associated protein 1</fullName>
    </recommendedName>
</protein>
<feature type="domain" description="URB1 central HEAT repeat" evidence="4">
    <location>
        <begin position="612"/>
        <end position="794"/>
    </location>
</feature>
<comment type="caution">
    <text evidence="5">The sequence shown here is derived from an EMBL/GenBank/DDBJ whole genome shotgun (WGS) entry which is preliminary data.</text>
</comment>
<name>A0ABR2W8H0_9FUNG</name>
<keyword evidence="6" id="KW-1185">Reference proteome</keyword>
<feature type="compositionally biased region" description="Polar residues" evidence="1">
    <location>
        <begin position="487"/>
        <end position="504"/>
    </location>
</feature>
<evidence type="ECO:0000313" key="6">
    <source>
        <dbReference type="Proteomes" id="UP001479436"/>
    </source>
</evidence>
<evidence type="ECO:0000259" key="3">
    <source>
        <dbReference type="Pfam" id="PF16201"/>
    </source>
</evidence>
<evidence type="ECO:0008006" key="7">
    <source>
        <dbReference type="Google" id="ProtNLM"/>
    </source>
</evidence>
<dbReference type="Pfam" id="PF11707">
    <property type="entry name" value="Npa1"/>
    <property type="match status" value="1"/>
</dbReference>
<dbReference type="Pfam" id="PF16201">
    <property type="entry name" value="NopRA1"/>
    <property type="match status" value="1"/>
</dbReference>
<dbReference type="Pfam" id="PF26140">
    <property type="entry name" value="HEAT_URB1"/>
    <property type="match status" value="1"/>
</dbReference>
<dbReference type="InterPro" id="IPR032436">
    <property type="entry name" value="URB1_C"/>
</dbReference>
<evidence type="ECO:0000259" key="4">
    <source>
        <dbReference type="Pfam" id="PF26140"/>
    </source>
</evidence>
<feature type="domain" description="URB1 N-terminal" evidence="2">
    <location>
        <begin position="75"/>
        <end position="396"/>
    </location>
</feature>
<feature type="region of interest" description="Disordered" evidence="1">
    <location>
        <begin position="484"/>
        <end position="508"/>
    </location>
</feature>
<evidence type="ECO:0000259" key="2">
    <source>
        <dbReference type="Pfam" id="PF11707"/>
    </source>
</evidence>
<dbReference type="EMBL" id="JASJQH010006936">
    <property type="protein sequence ID" value="KAK9722923.1"/>
    <property type="molecule type" value="Genomic_DNA"/>
</dbReference>
<dbReference type="Proteomes" id="UP001479436">
    <property type="component" value="Unassembled WGS sequence"/>
</dbReference>
<dbReference type="InterPro" id="IPR059018">
    <property type="entry name" value="HEAT_URB1"/>
</dbReference>